<feature type="transmembrane region" description="Helical" evidence="5">
    <location>
        <begin position="264"/>
        <end position="286"/>
    </location>
</feature>
<keyword evidence="4 5" id="KW-0472">Membrane</keyword>
<dbReference type="InterPro" id="IPR051328">
    <property type="entry name" value="T7SS_ABC-Transporter"/>
</dbReference>
<dbReference type="Proteomes" id="UP000007485">
    <property type="component" value="Chromosome"/>
</dbReference>
<dbReference type="KEGG" id="vmo:VMUT_1292"/>
<dbReference type="InterPro" id="IPR000412">
    <property type="entry name" value="ABC_2_transport"/>
</dbReference>
<dbReference type="GeneID" id="10288944"/>
<dbReference type="Pfam" id="PF01061">
    <property type="entry name" value="ABC2_membrane"/>
    <property type="match status" value="1"/>
</dbReference>
<dbReference type="RefSeq" id="WP_013604659.1">
    <property type="nucleotide sequence ID" value="NC_015151.1"/>
</dbReference>
<dbReference type="HOGENOM" id="CLU_039483_2_3_2"/>
<evidence type="ECO:0000256" key="4">
    <source>
        <dbReference type="ARBA" id="ARBA00023136"/>
    </source>
</evidence>
<dbReference type="eggNOG" id="arCOG01467">
    <property type="taxonomic scope" value="Archaea"/>
</dbReference>
<feature type="transmembrane region" description="Helical" evidence="5">
    <location>
        <begin position="88"/>
        <end position="106"/>
    </location>
</feature>
<dbReference type="InterPro" id="IPR047817">
    <property type="entry name" value="ABC2_TM_bact-type"/>
</dbReference>
<evidence type="ECO:0000259" key="6">
    <source>
        <dbReference type="PROSITE" id="PS51012"/>
    </source>
</evidence>
<name>F0QYR4_VULM7</name>
<dbReference type="PANTHER" id="PTHR43077">
    <property type="entry name" value="TRANSPORT PERMEASE YVFS-RELATED"/>
    <property type="match status" value="1"/>
</dbReference>
<feature type="transmembrane region" description="Helical" evidence="5">
    <location>
        <begin position="206"/>
        <end position="223"/>
    </location>
</feature>
<keyword evidence="2 5" id="KW-0812">Transmembrane</keyword>
<reference evidence="7 8" key="1">
    <citation type="journal article" date="2011" name="J. Bacteriol.">
        <title>Complete genome sequence of 'Vulcanisaeta moutnovskia' strain 768-28, a novel member of the hyperthermophilic crenarchaeal genus vulcanisaeta.</title>
        <authorList>
            <person name="Gumerov V.M."/>
            <person name="Mardanov A.V."/>
            <person name="Beletsky A.V."/>
            <person name="Prokofeva M.I."/>
            <person name="Bonch-Osmolovskaya E.A."/>
            <person name="Ravin N.V."/>
            <person name="Skryabin K.G."/>
        </authorList>
    </citation>
    <scope>NUCLEOTIDE SEQUENCE [LARGE SCALE GENOMIC DNA]</scope>
    <source>
        <strain evidence="7 8">768-28</strain>
    </source>
</reference>
<feature type="transmembrane region" description="Helical" evidence="5">
    <location>
        <begin position="174"/>
        <end position="194"/>
    </location>
</feature>
<dbReference type="EMBL" id="CP002529">
    <property type="protein sequence ID" value="ADY01497.1"/>
    <property type="molecule type" value="Genomic_DNA"/>
</dbReference>
<sequence length="289" mass="32159">MNMAVRLHPLHGLWALTNRELSKWYKAPVILIISLIQPIVWLAFFGKSMNFATMFTSGLNIPGLNIPKQVIDEIGSEILKANFGTTDYFSFLAVGMLSFITLFTSLQSGMSIVWDRRLGVLGKLLTTPVPRGNIVMAKVLNSVIRSLTQATIVLIIAVLLGMKLNPSLNPLDIVGAYAALTLMSMGFASLFVMLALRSTSWESQMAIMNLLNMPLMFASNSFYPVKSMPWWLKPIAYVNPLTYVNDVNRQLLLGVTGHSLLLDYTYLVIFAAIFSIIGIILSWRYLSEA</sequence>
<keyword evidence="8" id="KW-1185">Reference proteome</keyword>
<evidence type="ECO:0000256" key="5">
    <source>
        <dbReference type="SAM" id="Phobius"/>
    </source>
</evidence>
<evidence type="ECO:0000256" key="2">
    <source>
        <dbReference type="ARBA" id="ARBA00022692"/>
    </source>
</evidence>
<comment type="subcellular location">
    <subcellularLocation>
        <location evidence="1">Membrane</location>
        <topology evidence="1">Multi-pass membrane protein</topology>
    </subcellularLocation>
</comment>
<proteinExistence type="predicted"/>
<accession>F0QYR4</accession>
<evidence type="ECO:0000256" key="3">
    <source>
        <dbReference type="ARBA" id="ARBA00022989"/>
    </source>
</evidence>
<organism evidence="7 8">
    <name type="scientific">Vulcanisaeta moutnovskia (strain 768-28)</name>
    <dbReference type="NCBI Taxonomy" id="985053"/>
    <lineage>
        <taxon>Archaea</taxon>
        <taxon>Thermoproteota</taxon>
        <taxon>Thermoprotei</taxon>
        <taxon>Thermoproteales</taxon>
        <taxon>Thermoproteaceae</taxon>
        <taxon>Vulcanisaeta</taxon>
    </lineage>
</organism>
<dbReference type="PROSITE" id="PS51012">
    <property type="entry name" value="ABC_TM2"/>
    <property type="match status" value="1"/>
</dbReference>
<feature type="transmembrane region" description="Helical" evidence="5">
    <location>
        <begin position="143"/>
        <end position="162"/>
    </location>
</feature>
<dbReference type="AlphaFoldDB" id="F0QYR4"/>
<dbReference type="PANTHER" id="PTHR43077:SF10">
    <property type="entry name" value="TRANSPORT PERMEASE PROTEIN"/>
    <property type="match status" value="1"/>
</dbReference>
<dbReference type="InterPro" id="IPR013525">
    <property type="entry name" value="ABC2_TM"/>
</dbReference>
<protein>
    <submittedName>
        <fullName evidence="7">ABC-2 type transporter</fullName>
    </submittedName>
</protein>
<evidence type="ECO:0000256" key="1">
    <source>
        <dbReference type="ARBA" id="ARBA00004141"/>
    </source>
</evidence>
<feature type="domain" description="ABC transmembrane type-2" evidence="6">
    <location>
        <begin position="29"/>
        <end position="285"/>
    </location>
</feature>
<dbReference type="PIRSF" id="PIRSF006648">
    <property type="entry name" value="DrrB"/>
    <property type="match status" value="1"/>
</dbReference>
<evidence type="ECO:0000313" key="8">
    <source>
        <dbReference type="Proteomes" id="UP000007485"/>
    </source>
</evidence>
<evidence type="ECO:0000313" key="7">
    <source>
        <dbReference type="EMBL" id="ADY01497.1"/>
    </source>
</evidence>
<feature type="transmembrane region" description="Helical" evidence="5">
    <location>
        <begin position="24"/>
        <end position="44"/>
    </location>
</feature>
<gene>
    <name evidence="7" type="ordered locus">VMUT_1292</name>
</gene>
<dbReference type="GO" id="GO:0043190">
    <property type="term" value="C:ATP-binding cassette (ABC) transporter complex"/>
    <property type="evidence" value="ECO:0007669"/>
    <property type="project" value="InterPro"/>
</dbReference>
<dbReference type="GO" id="GO:0140359">
    <property type="term" value="F:ABC-type transporter activity"/>
    <property type="evidence" value="ECO:0007669"/>
    <property type="project" value="InterPro"/>
</dbReference>
<keyword evidence="3 5" id="KW-1133">Transmembrane helix</keyword>
<dbReference type="STRING" id="985053.VMUT_1292"/>